<sequence length="427" mass="46198">MTTSATSSSDTTGSLPNSDPTLSHFSPPPAPHISIKLTATNYLLWQMQLLPLLTSFDLSKFVDGTFPAPSCLLPDDLPNPAYDAWRRRDQLVFSWIVGSLTDAVLSRLVGCSTALEAWTRLASAYGTGNRQTLCSLRTQYGELSRGNDSCIKFLTRAQEVADRLAALNHPVSDDELVDRCLRGLGEDFLPFVRTLEAKLEPISFADFHGLLINEEHRLRQLGLLHDGSTPQANYGRFGGRGGGGRGRFTGRSPGRGCNGHGGRGDHFPSTDFSNSFVGPGFGAGLLGTRPINRSSSTSGGPLRCYTCQGFGHLAKHCPNLTLTNRYSPSSNYASSSSTPQDWIMDSGTNYHITFDLNNLALHSEYAGPDEVAFGNGNSLPISHSGSSLASFHHHPLRLNNILHVPSASHNLLSINSLTRTNPLSINF</sequence>
<dbReference type="PANTHER" id="PTHR47481">
    <property type="match status" value="1"/>
</dbReference>
<dbReference type="InterPro" id="IPR001878">
    <property type="entry name" value="Znf_CCHC"/>
</dbReference>
<evidence type="ECO:0000259" key="3">
    <source>
        <dbReference type="PROSITE" id="PS50158"/>
    </source>
</evidence>
<dbReference type="InterPro" id="IPR054722">
    <property type="entry name" value="PolX-like_BBD"/>
</dbReference>
<dbReference type="GO" id="GO:0003676">
    <property type="term" value="F:nucleic acid binding"/>
    <property type="evidence" value="ECO:0007669"/>
    <property type="project" value="InterPro"/>
</dbReference>
<dbReference type="SUPFAM" id="SSF57756">
    <property type="entry name" value="Retrovirus zinc finger-like domains"/>
    <property type="match status" value="1"/>
</dbReference>
<gene>
    <name evidence="4" type="ORF">LTRI10_LOCUS49726</name>
</gene>
<dbReference type="InterPro" id="IPR036875">
    <property type="entry name" value="Znf_CCHC_sf"/>
</dbReference>
<dbReference type="Pfam" id="PF14223">
    <property type="entry name" value="Retrotran_gag_2"/>
    <property type="match status" value="1"/>
</dbReference>
<feature type="domain" description="CCHC-type" evidence="3">
    <location>
        <begin position="303"/>
        <end position="319"/>
    </location>
</feature>
<keyword evidence="1" id="KW-0479">Metal-binding</keyword>
<name>A0AAV2GI06_9ROSI</name>
<feature type="compositionally biased region" description="Low complexity" evidence="2">
    <location>
        <begin position="1"/>
        <end position="14"/>
    </location>
</feature>
<dbReference type="PROSITE" id="PS50158">
    <property type="entry name" value="ZF_CCHC"/>
    <property type="match status" value="1"/>
</dbReference>
<dbReference type="Proteomes" id="UP001497516">
    <property type="component" value="Chromosome 9"/>
</dbReference>
<proteinExistence type="predicted"/>
<evidence type="ECO:0000313" key="4">
    <source>
        <dbReference type="EMBL" id="CAL1410294.1"/>
    </source>
</evidence>
<reference evidence="4 5" key="1">
    <citation type="submission" date="2024-04" db="EMBL/GenBank/DDBJ databases">
        <authorList>
            <person name="Fracassetti M."/>
        </authorList>
    </citation>
    <scope>NUCLEOTIDE SEQUENCE [LARGE SCALE GENOMIC DNA]</scope>
</reference>
<organism evidence="4 5">
    <name type="scientific">Linum trigynum</name>
    <dbReference type="NCBI Taxonomy" id="586398"/>
    <lineage>
        <taxon>Eukaryota</taxon>
        <taxon>Viridiplantae</taxon>
        <taxon>Streptophyta</taxon>
        <taxon>Embryophyta</taxon>
        <taxon>Tracheophyta</taxon>
        <taxon>Spermatophyta</taxon>
        <taxon>Magnoliopsida</taxon>
        <taxon>eudicotyledons</taxon>
        <taxon>Gunneridae</taxon>
        <taxon>Pentapetalae</taxon>
        <taxon>rosids</taxon>
        <taxon>fabids</taxon>
        <taxon>Malpighiales</taxon>
        <taxon>Linaceae</taxon>
        <taxon>Linum</taxon>
    </lineage>
</organism>
<accession>A0AAV2GI06</accession>
<evidence type="ECO:0000256" key="1">
    <source>
        <dbReference type="PROSITE-ProRule" id="PRU00047"/>
    </source>
</evidence>
<dbReference type="Pfam" id="PF22936">
    <property type="entry name" value="Pol_BBD"/>
    <property type="match status" value="1"/>
</dbReference>
<dbReference type="PANTHER" id="PTHR47481:SF14">
    <property type="entry name" value="RETROTRANSPOSON COPIA-LIKE N-TERMINAL DOMAIN-CONTAINING PROTEIN"/>
    <property type="match status" value="1"/>
</dbReference>
<protein>
    <recommendedName>
        <fullName evidence="3">CCHC-type domain-containing protein</fullName>
    </recommendedName>
</protein>
<evidence type="ECO:0000256" key="2">
    <source>
        <dbReference type="SAM" id="MobiDB-lite"/>
    </source>
</evidence>
<feature type="region of interest" description="Disordered" evidence="2">
    <location>
        <begin position="1"/>
        <end position="23"/>
    </location>
</feature>
<dbReference type="AlphaFoldDB" id="A0AAV2GI06"/>
<dbReference type="EMBL" id="OZ034822">
    <property type="protein sequence ID" value="CAL1410294.1"/>
    <property type="molecule type" value="Genomic_DNA"/>
</dbReference>
<dbReference type="SMART" id="SM00343">
    <property type="entry name" value="ZnF_C2HC"/>
    <property type="match status" value="1"/>
</dbReference>
<evidence type="ECO:0000313" key="5">
    <source>
        <dbReference type="Proteomes" id="UP001497516"/>
    </source>
</evidence>
<keyword evidence="5" id="KW-1185">Reference proteome</keyword>
<keyword evidence="1" id="KW-0863">Zinc-finger</keyword>
<dbReference type="GO" id="GO:0008270">
    <property type="term" value="F:zinc ion binding"/>
    <property type="evidence" value="ECO:0007669"/>
    <property type="project" value="UniProtKB-KW"/>
</dbReference>
<keyword evidence="1" id="KW-0862">Zinc</keyword>